<dbReference type="STRING" id="1125725.HMPREF1325_2030"/>
<gene>
    <name evidence="3" type="ORF">HMPREF0860_2232</name>
    <name evidence="2" type="ORF">HMPREF1325_2030</name>
</gene>
<proteinExistence type="predicted"/>
<feature type="chain" id="PRO_5004631478" evidence="1">
    <location>
        <begin position="22"/>
        <end position="303"/>
    </location>
</feature>
<dbReference type="PANTHER" id="PTHR45661">
    <property type="entry name" value="SURFACE ANTIGEN"/>
    <property type="match status" value="1"/>
</dbReference>
<dbReference type="InterPro" id="IPR026906">
    <property type="entry name" value="LRR_5"/>
</dbReference>
<dbReference type="Pfam" id="PF13306">
    <property type="entry name" value="LRR_5"/>
    <property type="match status" value="1"/>
</dbReference>
<dbReference type="PROSITE" id="PS51257">
    <property type="entry name" value="PROKAR_LIPOPROTEIN"/>
    <property type="match status" value="1"/>
</dbReference>
<dbReference type="Gene3D" id="3.80.10.10">
    <property type="entry name" value="Ribonuclease Inhibitor"/>
    <property type="match status" value="2"/>
</dbReference>
<organism evidence="2 4">
    <name type="scientific">Treponema socranskii subsp. socranskii VPI DR56BR1116 = ATCC 35536</name>
    <dbReference type="NCBI Taxonomy" id="1125725"/>
    <lineage>
        <taxon>Bacteria</taxon>
        <taxon>Pseudomonadati</taxon>
        <taxon>Spirochaetota</taxon>
        <taxon>Spirochaetia</taxon>
        <taxon>Spirochaetales</taxon>
        <taxon>Treponemataceae</taxon>
        <taxon>Treponema</taxon>
    </lineage>
</organism>
<dbReference type="Proteomes" id="UP000016646">
    <property type="component" value="Unassembled WGS sequence"/>
</dbReference>
<name>U2N022_TRESO</name>
<dbReference type="RefSeq" id="WP_021330366.1">
    <property type="nucleotide sequence ID" value="NZ_AUZJ01000034.1"/>
</dbReference>
<keyword evidence="1" id="KW-0732">Signal</keyword>
<feature type="signal peptide" evidence="1">
    <location>
        <begin position="1"/>
        <end position="21"/>
    </location>
</feature>
<sequence length="303" mass="32330">MKTTIFNRKAQAFFAAAAVLAAVFTAGCKTESDGDSGPGYVKVDFGTNGDGLKDYLKTKASPVEVNYIEITGLAKEDLKGATSPSTASRLGKILSNNDTIDVALKFGEIPDLTDMSCCFYNCKNLVKAPEIPESVTDLSYCFSGCERLIQAPSVIPKNIRTMYSCFFGCKKLMQAPVISEGVTNINSCFYKCESLTKVPAIPDSVKQMAVCFSGCKKLAEIPAVPKNVEYLNSCFFQCGNLKAVTLKCDYNPATILGGPAFAAAFYDCTSLTAGSIKVPSGQLATYKAAAATMSAQAEWFAAE</sequence>
<dbReference type="PATRIC" id="fig|1125725.3.peg.1284"/>
<reference evidence="4 5" key="1">
    <citation type="submission" date="2013-08" db="EMBL/GenBank/DDBJ databases">
        <authorList>
            <person name="Durkin A.S."/>
            <person name="Haft D.R."/>
            <person name="McCorrison J."/>
            <person name="Torralba M."/>
            <person name="Gillis M."/>
            <person name="Haft D.H."/>
            <person name="Methe B."/>
            <person name="Sutton G."/>
            <person name="Nelson K.E."/>
        </authorList>
    </citation>
    <scope>NUCLEOTIDE SEQUENCE [LARGE SCALE GENOMIC DNA]</scope>
    <source>
        <strain evidence="3 5">ATCC 35536</strain>
        <strain evidence="2 4">VPI DR56BR1116</strain>
    </source>
</reference>
<evidence type="ECO:0000313" key="3">
    <source>
        <dbReference type="EMBL" id="ERK04799.1"/>
    </source>
</evidence>
<evidence type="ECO:0000256" key="1">
    <source>
        <dbReference type="SAM" id="SignalP"/>
    </source>
</evidence>
<evidence type="ECO:0000313" key="4">
    <source>
        <dbReference type="Proteomes" id="UP000016412"/>
    </source>
</evidence>
<dbReference type="OrthoDB" id="358519at2"/>
<dbReference type="PANTHER" id="PTHR45661:SF3">
    <property type="entry name" value="IG-LIKE DOMAIN-CONTAINING PROTEIN"/>
    <property type="match status" value="1"/>
</dbReference>
<dbReference type="EMBL" id="AUZJ01000034">
    <property type="protein sequence ID" value="ERF60778.1"/>
    <property type="molecule type" value="Genomic_DNA"/>
</dbReference>
<dbReference type="InterPro" id="IPR032675">
    <property type="entry name" value="LRR_dom_sf"/>
</dbReference>
<keyword evidence="5" id="KW-1185">Reference proteome</keyword>
<comment type="caution">
    <text evidence="2">The sequence shown here is derived from an EMBL/GenBank/DDBJ whole genome shotgun (WGS) entry which is preliminary data.</text>
</comment>
<accession>U2N022</accession>
<dbReference type="Proteomes" id="UP000016412">
    <property type="component" value="Unassembled WGS sequence"/>
</dbReference>
<dbReference type="EMBL" id="AVQI01000012">
    <property type="protein sequence ID" value="ERK04799.1"/>
    <property type="molecule type" value="Genomic_DNA"/>
</dbReference>
<dbReference type="eggNOG" id="COG5492">
    <property type="taxonomic scope" value="Bacteria"/>
</dbReference>
<dbReference type="InterPro" id="IPR053139">
    <property type="entry name" value="Surface_bspA-like"/>
</dbReference>
<dbReference type="AlphaFoldDB" id="U2N022"/>
<protein>
    <submittedName>
        <fullName evidence="2">PF03382 family protein</fullName>
    </submittedName>
</protein>
<evidence type="ECO:0000313" key="2">
    <source>
        <dbReference type="EMBL" id="ERF60778.1"/>
    </source>
</evidence>
<evidence type="ECO:0000313" key="5">
    <source>
        <dbReference type="Proteomes" id="UP000016646"/>
    </source>
</evidence>